<dbReference type="InterPro" id="IPR029325">
    <property type="entry name" value="ITPR-bd"/>
</dbReference>
<gene>
    <name evidence="4 5" type="primary">TESPA1</name>
</gene>
<dbReference type="RefSeq" id="XP_025026784.1">
    <property type="nucleotide sequence ID" value="XM_025171016.1"/>
</dbReference>
<dbReference type="KEGG" id="pbi:112541469"/>
<dbReference type="Proteomes" id="UP000695026">
    <property type="component" value="Unplaced"/>
</dbReference>
<protein>
    <submittedName>
        <fullName evidence="4 5">Protein TESPA1</fullName>
    </submittedName>
</protein>
<dbReference type="SMART" id="SM01257">
    <property type="entry name" value="KRAP_IP3R_bind"/>
    <property type="match status" value="1"/>
</dbReference>
<evidence type="ECO:0000313" key="4">
    <source>
        <dbReference type="RefSeq" id="XP_025026783.1"/>
    </source>
</evidence>
<evidence type="ECO:0000259" key="2">
    <source>
        <dbReference type="SMART" id="SM01257"/>
    </source>
</evidence>
<dbReference type="OrthoDB" id="6088188at2759"/>
<dbReference type="Pfam" id="PF14722">
    <property type="entry name" value="KRAP_IP3R_bind"/>
    <property type="match status" value="1"/>
</dbReference>
<dbReference type="GeneID" id="112541469"/>
<dbReference type="CTD" id="9840"/>
<dbReference type="InterPro" id="IPR043444">
    <property type="entry name" value="TESPA1-like"/>
</dbReference>
<dbReference type="OMA" id="PRVISPC"/>
<reference evidence="4 5" key="1">
    <citation type="submission" date="2025-04" db="UniProtKB">
        <authorList>
            <consortium name="RefSeq"/>
        </authorList>
    </citation>
    <scope>IDENTIFICATION</scope>
    <source>
        <tissue evidence="4 5">Liver</tissue>
    </source>
</reference>
<dbReference type="AlphaFoldDB" id="A0A9F5IL16"/>
<organism evidence="3 5">
    <name type="scientific">Python bivittatus</name>
    <name type="common">Burmese python</name>
    <name type="synonym">Python molurus bivittatus</name>
    <dbReference type="NCBI Taxonomy" id="176946"/>
    <lineage>
        <taxon>Eukaryota</taxon>
        <taxon>Metazoa</taxon>
        <taxon>Chordata</taxon>
        <taxon>Craniata</taxon>
        <taxon>Vertebrata</taxon>
        <taxon>Euteleostomi</taxon>
        <taxon>Lepidosauria</taxon>
        <taxon>Squamata</taxon>
        <taxon>Bifurcata</taxon>
        <taxon>Unidentata</taxon>
        <taxon>Episquamata</taxon>
        <taxon>Toxicofera</taxon>
        <taxon>Serpentes</taxon>
        <taxon>Henophidia</taxon>
        <taxon>Pythonidae</taxon>
        <taxon>Python</taxon>
    </lineage>
</organism>
<proteinExistence type="predicted"/>
<feature type="region of interest" description="Disordered" evidence="1">
    <location>
        <begin position="282"/>
        <end position="305"/>
    </location>
</feature>
<evidence type="ECO:0000313" key="5">
    <source>
        <dbReference type="RefSeq" id="XP_025026784.1"/>
    </source>
</evidence>
<dbReference type="GO" id="GO:0005102">
    <property type="term" value="F:signaling receptor binding"/>
    <property type="evidence" value="ECO:0007669"/>
    <property type="project" value="InterPro"/>
</dbReference>
<feature type="domain" description="ITPR-interacting" evidence="2">
    <location>
        <begin position="1"/>
        <end position="155"/>
    </location>
</feature>
<dbReference type="PANTHER" id="PTHR17469:SF1">
    <property type="entry name" value="PROTEIN TESPA1"/>
    <property type="match status" value="1"/>
</dbReference>
<dbReference type="PANTHER" id="PTHR17469">
    <property type="entry name" value="SPERM SPECIFIC ANTIGEN 2-RELATED"/>
    <property type="match status" value="1"/>
</dbReference>
<dbReference type="RefSeq" id="XP_025026783.1">
    <property type="nucleotide sequence ID" value="XM_025171015.1"/>
</dbReference>
<name>A0A9F5IL16_PYTBI</name>
<keyword evidence="3" id="KW-1185">Reference proteome</keyword>
<accession>A0A9F5IL16</accession>
<evidence type="ECO:0000256" key="1">
    <source>
        <dbReference type="SAM" id="MobiDB-lite"/>
    </source>
</evidence>
<evidence type="ECO:0000313" key="3">
    <source>
        <dbReference type="Proteomes" id="UP000695026"/>
    </source>
</evidence>
<sequence>MASSDMADSTKTTSSSISEVLDLCQVDAETILGNLGFTEELAQAATWIPARFFSLPSQAEGINFQLFLRAQIQRIEMEDPCLMLVSRFRHVQTPGTTADDCFCLYSYISKTPVQEIPPGHLFWAFPEIPDSWDVPSQPESSSPLHSLQKAMCLYTSPPKEWPPRAFSMESPVNCLKQEMWEVIEEAHKDLFPFNMEDMEDDMQAVPIRHSVCHSRMGRRMASSVSAFIEAAPVISPCCYCDTPSYSWKNTEISLPGLTGWLSFPFRGTRKKKLDNVGRQELCHFGDLSPPEAASPDESSEESDEE</sequence>